<dbReference type="NCBIfam" id="NF045624">
    <property type="entry name" value="filament_FraC"/>
    <property type="match status" value="1"/>
</dbReference>
<feature type="transmembrane region" description="Helical" evidence="1">
    <location>
        <begin position="43"/>
        <end position="62"/>
    </location>
</feature>
<feature type="transmembrane region" description="Helical" evidence="1">
    <location>
        <begin position="149"/>
        <end position="171"/>
    </location>
</feature>
<organism evidence="2">
    <name type="scientific">Desertifilum tharense IPPAS B-1220</name>
    <dbReference type="NCBI Taxonomy" id="1781255"/>
    <lineage>
        <taxon>Bacteria</taxon>
        <taxon>Bacillati</taxon>
        <taxon>Cyanobacteriota</taxon>
        <taxon>Cyanophyceae</taxon>
        <taxon>Desertifilales</taxon>
        <taxon>Desertifilaceae</taxon>
        <taxon>Desertifilum</taxon>
    </lineage>
</organism>
<protein>
    <recommendedName>
        <fullName evidence="3">Filament integrity protein fraC</fullName>
    </recommendedName>
</protein>
<name>A0A1E5QE23_9CYAN</name>
<dbReference type="InterPro" id="IPR054663">
    <property type="entry name" value="FraC"/>
</dbReference>
<feature type="transmembrane region" description="Helical" evidence="1">
    <location>
        <begin position="74"/>
        <end position="100"/>
    </location>
</feature>
<dbReference type="AlphaFoldDB" id="A0A1E5QE23"/>
<evidence type="ECO:0000256" key="1">
    <source>
        <dbReference type="SAM" id="Phobius"/>
    </source>
</evidence>
<accession>A0A1E5QE23</accession>
<gene>
    <name evidence="2" type="ORF">BH720_23970</name>
</gene>
<dbReference type="EMBL" id="MJGC01000121">
    <property type="protein sequence ID" value="OEJ72563.1"/>
    <property type="molecule type" value="Genomic_DNA"/>
</dbReference>
<proteinExistence type="predicted"/>
<evidence type="ECO:0000313" key="2">
    <source>
        <dbReference type="EMBL" id="OEJ72563.1"/>
    </source>
</evidence>
<comment type="caution">
    <text evidence="2">The sequence shown here is derived from an EMBL/GenBank/DDBJ whole genome shotgun (WGS) entry which is preliminary data.</text>
</comment>
<feature type="transmembrane region" description="Helical" evidence="1">
    <location>
        <begin position="12"/>
        <end position="31"/>
    </location>
</feature>
<dbReference type="OrthoDB" id="464926at2"/>
<keyword evidence="1" id="KW-0472">Membrane</keyword>
<reference evidence="2" key="1">
    <citation type="submission" date="2016-09" db="EMBL/GenBank/DDBJ databases">
        <title>Draft genome of thermotolerant cyanobacterium Desertifilum sp. strain IPPAS B-1220.</title>
        <authorList>
            <person name="Sinetova M.A."/>
            <person name="Bolakhan K."/>
            <person name="Zayadan B.K."/>
            <person name="Mironov K.S."/>
            <person name="Ustinova V."/>
            <person name="Kupriyanova E.V."/>
            <person name="Sidorov R.A."/>
            <person name="Skrypnik A.N."/>
            <person name="Gogoleva N.E."/>
            <person name="Gogolev Y.V."/>
            <person name="Los D.A."/>
        </authorList>
    </citation>
    <scope>NUCLEOTIDE SEQUENCE [LARGE SCALE GENOMIC DNA]</scope>
    <source>
        <strain evidence="2">IPPAS B-1220</strain>
    </source>
</reference>
<dbReference type="Pfam" id="PF24301">
    <property type="entry name" value="FraC"/>
    <property type="match status" value="1"/>
</dbReference>
<dbReference type="STRING" id="1781255.BH720_23970"/>
<keyword evidence="1" id="KW-0812">Transmembrane</keyword>
<keyword evidence="1" id="KW-1133">Transmembrane helix</keyword>
<evidence type="ECO:0008006" key="3">
    <source>
        <dbReference type="Google" id="ProtNLM"/>
    </source>
</evidence>
<sequence length="175" mass="20193">MRTILLPLRAVVFQLLLIVVAIAIESFLFHVRFGYGRKTCVEYAALTNLTAVILGWLTFFYVELVLPIHLEDELMGFIFFGQWTSASLFWLTLIGIMIFFSSLAIKIKTFELIEAIQKYKIERFIPERRTNNEFQKKVKNFQSTGIKSFILLQAHSASHVAILLILAAHLLKNRL</sequence>